<evidence type="ECO:0000313" key="1">
    <source>
        <dbReference type="EMBL" id="KAG7384640.1"/>
    </source>
</evidence>
<evidence type="ECO:0008006" key="3">
    <source>
        <dbReference type="Google" id="ProtNLM"/>
    </source>
</evidence>
<sequence>MEKEAGLSESSSPVRLTVDYHTEKWVDVLENHSVDVIYDCGMEANAWNTDAQLTLKKDTGRFVTLLPLAEPVQPAKFGAKNLNYVICVPNFKDLDEITKIVEKGELVPVIDTVYEFEKLLPALAKLKGRHARGKLVMQVNPVTSE</sequence>
<keyword evidence="2" id="KW-1185">Reference proteome</keyword>
<dbReference type="AlphaFoldDB" id="A0A8T1VXM2"/>
<comment type="caution">
    <text evidence="1">The sequence shown here is derived from an EMBL/GenBank/DDBJ whole genome shotgun (WGS) entry which is preliminary data.</text>
</comment>
<dbReference type="Proteomes" id="UP000693981">
    <property type="component" value="Unassembled WGS sequence"/>
</dbReference>
<proteinExistence type="predicted"/>
<dbReference type="EMBL" id="JAGDFL010000589">
    <property type="protein sequence ID" value="KAG7384640.1"/>
    <property type="molecule type" value="Genomic_DNA"/>
</dbReference>
<reference evidence="1" key="1">
    <citation type="submission" date="2021-02" db="EMBL/GenBank/DDBJ databases">
        <authorList>
            <person name="Palmer J.M."/>
        </authorList>
    </citation>
    <scope>NUCLEOTIDE SEQUENCE</scope>
    <source>
        <strain evidence="1">SCRP23</strain>
    </source>
</reference>
<dbReference type="InterPro" id="IPR052733">
    <property type="entry name" value="Chloroplast_QOR"/>
</dbReference>
<evidence type="ECO:0000313" key="2">
    <source>
        <dbReference type="Proteomes" id="UP000693981"/>
    </source>
</evidence>
<gene>
    <name evidence="1" type="ORF">PHYBOEH_009356</name>
</gene>
<organism evidence="1 2">
    <name type="scientific">Phytophthora boehmeriae</name>
    <dbReference type="NCBI Taxonomy" id="109152"/>
    <lineage>
        <taxon>Eukaryota</taxon>
        <taxon>Sar</taxon>
        <taxon>Stramenopiles</taxon>
        <taxon>Oomycota</taxon>
        <taxon>Peronosporomycetes</taxon>
        <taxon>Peronosporales</taxon>
        <taxon>Peronosporaceae</taxon>
        <taxon>Phytophthora</taxon>
    </lineage>
</organism>
<dbReference type="PANTHER" id="PTHR44013">
    <property type="entry name" value="ZINC-TYPE ALCOHOL DEHYDROGENASE-LIKE PROTEIN C16A3.02C"/>
    <property type="match status" value="1"/>
</dbReference>
<dbReference type="PANTHER" id="PTHR44013:SF1">
    <property type="entry name" value="ZINC-TYPE ALCOHOL DEHYDROGENASE-LIKE PROTEIN C16A3.02C"/>
    <property type="match status" value="1"/>
</dbReference>
<dbReference type="Pfam" id="PF13602">
    <property type="entry name" value="ADH_zinc_N_2"/>
    <property type="match status" value="1"/>
</dbReference>
<protein>
    <recommendedName>
        <fullName evidence="3">Enoyl reductase (ER) domain-containing protein</fullName>
    </recommendedName>
</protein>
<name>A0A8T1VXM2_9STRA</name>
<accession>A0A8T1VXM2</accession>
<dbReference type="OrthoDB" id="91762at2759"/>